<dbReference type="InterPro" id="IPR015942">
    <property type="entry name" value="Asp/Glu/hydantoin_racemase"/>
</dbReference>
<organism evidence="18 19">
    <name type="scientific">Lacticaseibacillus nasuensis JCM 17158</name>
    <dbReference type="NCBI Taxonomy" id="1291734"/>
    <lineage>
        <taxon>Bacteria</taxon>
        <taxon>Bacillati</taxon>
        <taxon>Bacillota</taxon>
        <taxon>Bacilli</taxon>
        <taxon>Lactobacillales</taxon>
        <taxon>Lactobacillaceae</taxon>
        <taxon>Lacticaseibacillus</taxon>
    </lineage>
</organism>
<dbReference type="InterPro" id="IPR029001">
    <property type="entry name" value="ITPase-like_fam"/>
</dbReference>
<dbReference type="GO" id="GO:0009252">
    <property type="term" value="P:peptidoglycan biosynthetic process"/>
    <property type="evidence" value="ECO:0007669"/>
    <property type="project" value="UniProtKB-UniRule"/>
</dbReference>
<dbReference type="HAMAP" id="MF_00258">
    <property type="entry name" value="Glu_racemase"/>
    <property type="match status" value="1"/>
</dbReference>
<dbReference type="InterPro" id="IPR033134">
    <property type="entry name" value="Asp/Glu_racemase_AS_2"/>
</dbReference>
<dbReference type="GO" id="GO:0008360">
    <property type="term" value="P:regulation of cell shape"/>
    <property type="evidence" value="ECO:0007669"/>
    <property type="project" value="UniProtKB-KW"/>
</dbReference>
<evidence type="ECO:0000256" key="11">
    <source>
        <dbReference type="ARBA" id="ARBA00023235"/>
    </source>
</evidence>
<keyword evidence="8 15" id="KW-0133">Cell shape</keyword>
<dbReference type="NCBIfam" id="TIGR00042">
    <property type="entry name" value="RdgB/HAM1 family non-canonical purine NTP pyrophosphatase"/>
    <property type="match status" value="1"/>
</dbReference>
<feature type="binding site" evidence="16">
    <location>
        <begin position="459"/>
        <end position="460"/>
    </location>
    <ligand>
        <name>substrate</name>
    </ligand>
</feature>
<dbReference type="PANTHER" id="PTHR21198">
    <property type="entry name" value="GLUTAMATE RACEMASE"/>
    <property type="match status" value="1"/>
</dbReference>
<dbReference type="GO" id="GO:0017111">
    <property type="term" value="F:ribonucleoside triphosphate phosphatase activity"/>
    <property type="evidence" value="ECO:0007669"/>
    <property type="project" value="InterPro"/>
</dbReference>
<dbReference type="GO" id="GO:0009117">
    <property type="term" value="P:nucleotide metabolic process"/>
    <property type="evidence" value="ECO:0007669"/>
    <property type="project" value="UniProtKB-KW"/>
</dbReference>
<comment type="caution">
    <text evidence="16">Lacks conserved residue(s) required for the propagation of feature annotation.</text>
</comment>
<dbReference type="PATRIC" id="fig|1291734.4.peg.404"/>
<dbReference type="GO" id="GO:0036220">
    <property type="term" value="F:ITP diphosphatase activity"/>
    <property type="evidence" value="ECO:0007669"/>
    <property type="project" value="UniProtKB-UniRule"/>
</dbReference>
<keyword evidence="4 16" id="KW-0479">Metal-binding</keyword>
<dbReference type="GO" id="GO:0071555">
    <property type="term" value="P:cell wall organization"/>
    <property type="evidence" value="ECO:0007669"/>
    <property type="project" value="UniProtKB-KW"/>
</dbReference>
<dbReference type="GO" id="GO:0009146">
    <property type="term" value="P:purine nucleoside triphosphate catabolic process"/>
    <property type="evidence" value="ECO:0007669"/>
    <property type="project" value="UniProtKB-UniRule"/>
</dbReference>
<evidence type="ECO:0000256" key="13">
    <source>
        <dbReference type="ARBA" id="ARBA00051875"/>
    </source>
</evidence>
<comment type="similarity">
    <text evidence="2 16 17">Belongs to the HAM1 NTPase family.</text>
</comment>
<gene>
    <name evidence="15" type="primary">murI</name>
    <name evidence="18" type="ORF">FD02_GL000390</name>
</gene>
<evidence type="ECO:0000256" key="3">
    <source>
        <dbReference type="ARBA" id="ARBA00011738"/>
    </source>
</evidence>
<comment type="catalytic activity">
    <reaction evidence="16">
        <text>ITP + H2O = IMP + diphosphate + H(+)</text>
        <dbReference type="Rhea" id="RHEA:29399"/>
        <dbReference type="ChEBI" id="CHEBI:15377"/>
        <dbReference type="ChEBI" id="CHEBI:15378"/>
        <dbReference type="ChEBI" id="CHEBI:33019"/>
        <dbReference type="ChEBI" id="CHEBI:58053"/>
        <dbReference type="ChEBI" id="CHEBI:61402"/>
        <dbReference type="EC" id="3.6.1.66"/>
    </reaction>
</comment>
<dbReference type="SUPFAM" id="SSF52972">
    <property type="entry name" value="ITPase-like"/>
    <property type="match status" value="1"/>
</dbReference>
<keyword evidence="9 15" id="KW-0573">Peptidoglycan synthesis</keyword>
<keyword evidence="10 16" id="KW-0546">Nucleotide metabolism</keyword>
<comment type="subunit">
    <text evidence="3 16">Homodimer.</text>
</comment>
<comment type="pathway">
    <text evidence="15">Cell wall biogenesis; peptidoglycan biosynthesis.</text>
</comment>
<comment type="catalytic activity">
    <reaction evidence="1 15">
        <text>L-glutamate = D-glutamate</text>
        <dbReference type="Rhea" id="RHEA:12813"/>
        <dbReference type="ChEBI" id="CHEBI:29985"/>
        <dbReference type="ChEBI" id="CHEBI:29986"/>
        <dbReference type="EC" id="5.1.1.3"/>
    </reaction>
</comment>
<dbReference type="AlphaFoldDB" id="A0A0R1JUD0"/>
<dbReference type="InterPro" id="IPR001920">
    <property type="entry name" value="Asp/Glu_race"/>
</dbReference>
<feature type="active site" description="Proton donor/acceptor" evidence="15">
    <location>
        <position position="184"/>
    </location>
</feature>
<evidence type="ECO:0000256" key="6">
    <source>
        <dbReference type="ARBA" id="ARBA00022801"/>
    </source>
</evidence>
<dbReference type="Gene3D" id="3.90.950.10">
    <property type="match status" value="1"/>
</dbReference>
<dbReference type="InterPro" id="IPR002637">
    <property type="entry name" value="RdgB/HAM1"/>
</dbReference>
<dbReference type="HAMAP" id="MF_01405">
    <property type="entry name" value="Non_canon_purine_NTPase"/>
    <property type="match status" value="1"/>
</dbReference>
<dbReference type="GO" id="GO:0008881">
    <property type="term" value="F:glutamate racemase activity"/>
    <property type="evidence" value="ECO:0007669"/>
    <property type="project" value="UniProtKB-UniRule"/>
</dbReference>
<dbReference type="NCBIfam" id="NF002035">
    <property type="entry name" value="PRK00865.1-3"/>
    <property type="match status" value="1"/>
</dbReference>
<feature type="binding site" evidence="16">
    <location>
        <position position="454"/>
    </location>
    <ligand>
        <name>substrate</name>
    </ligand>
</feature>
<comment type="cofactor">
    <cofactor evidence="16">
        <name>Mg(2+)</name>
        <dbReference type="ChEBI" id="CHEBI:18420"/>
    </cofactor>
    <text evidence="16">Binds 1 Mg(2+) ion per subunit.</text>
</comment>
<dbReference type="EC" id="3.6.1.66" evidence="16"/>
<feature type="binding site" evidence="15">
    <location>
        <begin position="42"/>
        <end position="43"/>
    </location>
    <ligand>
        <name>substrate</name>
    </ligand>
</feature>
<comment type="catalytic activity">
    <reaction evidence="13 16">
        <text>dITP + H2O = dIMP + diphosphate + H(+)</text>
        <dbReference type="Rhea" id="RHEA:28342"/>
        <dbReference type="ChEBI" id="CHEBI:15377"/>
        <dbReference type="ChEBI" id="CHEBI:15378"/>
        <dbReference type="ChEBI" id="CHEBI:33019"/>
        <dbReference type="ChEBI" id="CHEBI:61194"/>
        <dbReference type="ChEBI" id="CHEBI:61382"/>
        <dbReference type="EC" id="3.6.1.66"/>
    </reaction>
</comment>
<comment type="function">
    <text evidence="15">Provides the (R)-glutamate required for cell wall biosynthesis.</text>
</comment>
<dbReference type="Proteomes" id="UP000051804">
    <property type="component" value="Unassembled WGS sequence"/>
</dbReference>
<feature type="binding site" evidence="16">
    <location>
        <begin position="284"/>
        <end position="289"/>
    </location>
    <ligand>
        <name>substrate</name>
    </ligand>
</feature>
<dbReference type="CDD" id="cd00515">
    <property type="entry name" value="HAM1"/>
    <property type="match status" value="1"/>
</dbReference>
<comment type="function">
    <text evidence="16">Pyrophosphatase that catalyzes the hydrolysis of nucleoside triphosphates to their monophosphate derivatives, with a high preference for the non-canonical purine nucleotides XTP (xanthosine triphosphate), dITP (deoxyinosine triphosphate) and ITP. Seems to function as a house-cleaning enzyme that removes non-canonical purine nucleotides from the nucleotide pool, thus preventing their incorporation into DNA/RNA and avoiding chromosomal lesions.</text>
</comment>
<name>A0A0R1JUD0_9LACO</name>
<feature type="binding site" evidence="15">
    <location>
        <begin position="185"/>
        <end position="186"/>
    </location>
    <ligand>
        <name>substrate</name>
    </ligand>
</feature>
<dbReference type="Gene3D" id="3.40.50.1860">
    <property type="match status" value="2"/>
</dbReference>
<evidence type="ECO:0000256" key="2">
    <source>
        <dbReference type="ARBA" id="ARBA00008023"/>
    </source>
</evidence>
<dbReference type="GO" id="GO:0035870">
    <property type="term" value="F:dITP diphosphatase activity"/>
    <property type="evidence" value="ECO:0007669"/>
    <property type="project" value="UniProtKB-UniRule"/>
</dbReference>
<evidence type="ECO:0000256" key="16">
    <source>
        <dbReference type="HAMAP-Rule" id="MF_01405"/>
    </source>
</evidence>
<keyword evidence="7 16" id="KW-0460">Magnesium</keyword>
<proteinExistence type="inferred from homology"/>
<evidence type="ECO:0000256" key="17">
    <source>
        <dbReference type="RuleBase" id="RU003781"/>
    </source>
</evidence>
<keyword evidence="6 16" id="KW-0378">Hydrolase</keyword>
<dbReference type="EMBL" id="AZDJ01000032">
    <property type="protein sequence ID" value="KRK70327.1"/>
    <property type="molecule type" value="Genomic_DNA"/>
</dbReference>
<dbReference type="FunFam" id="3.40.50.1860:FF:000002">
    <property type="entry name" value="Glutamate racemase"/>
    <property type="match status" value="1"/>
</dbReference>
<dbReference type="FunFam" id="3.90.950.10:FF:000001">
    <property type="entry name" value="dITP/XTP pyrophosphatase"/>
    <property type="match status" value="1"/>
</dbReference>
<evidence type="ECO:0000313" key="18">
    <source>
        <dbReference type="EMBL" id="KRK70327.1"/>
    </source>
</evidence>
<dbReference type="InterPro" id="IPR004391">
    <property type="entry name" value="Glu_race"/>
</dbReference>
<evidence type="ECO:0000256" key="10">
    <source>
        <dbReference type="ARBA" id="ARBA00023080"/>
    </source>
</evidence>
<feature type="active site" description="Proton donor/acceptor" evidence="15">
    <location>
        <position position="73"/>
    </location>
</feature>
<evidence type="ECO:0000313" key="19">
    <source>
        <dbReference type="Proteomes" id="UP000051804"/>
    </source>
</evidence>
<reference evidence="18 19" key="1">
    <citation type="journal article" date="2015" name="Genome Announc.">
        <title>Expanding the biotechnology potential of lactobacilli through comparative genomics of 213 strains and associated genera.</title>
        <authorList>
            <person name="Sun Z."/>
            <person name="Harris H.M."/>
            <person name="McCann A."/>
            <person name="Guo C."/>
            <person name="Argimon S."/>
            <person name="Zhang W."/>
            <person name="Yang X."/>
            <person name="Jeffery I.B."/>
            <person name="Cooney J.C."/>
            <person name="Kagawa T.F."/>
            <person name="Liu W."/>
            <person name="Song Y."/>
            <person name="Salvetti E."/>
            <person name="Wrobel A."/>
            <person name="Rasinkangas P."/>
            <person name="Parkhill J."/>
            <person name="Rea M.C."/>
            <person name="O'Sullivan O."/>
            <person name="Ritari J."/>
            <person name="Douillard F.P."/>
            <person name="Paul Ross R."/>
            <person name="Yang R."/>
            <person name="Briner A.E."/>
            <person name="Felis G.E."/>
            <person name="de Vos W.M."/>
            <person name="Barrangou R."/>
            <person name="Klaenhammer T.R."/>
            <person name="Caufield P.W."/>
            <person name="Cui Y."/>
            <person name="Zhang H."/>
            <person name="O'Toole P.W."/>
        </authorList>
    </citation>
    <scope>NUCLEOTIDE SEQUENCE [LARGE SCALE GENOMIC DNA]</scope>
    <source>
        <strain evidence="18 19">JCM 17158</strain>
    </source>
</reference>
<feature type="binding site" evidence="16">
    <location>
        <begin position="431"/>
        <end position="434"/>
    </location>
    <ligand>
        <name>substrate</name>
    </ligand>
</feature>
<evidence type="ECO:0000256" key="4">
    <source>
        <dbReference type="ARBA" id="ARBA00022723"/>
    </source>
</evidence>
<dbReference type="RefSeq" id="WP_056951940.1">
    <property type="nucleotide sequence ID" value="NZ_AZDJ01000032.1"/>
</dbReference>
<dbReference type="Pfam" id="PF01177">
    <property type="entry name" value="Asp_Glu_race"/>
    <property type="match status" value="1"/>
</dbReference>
<feature type="binding site" evidence="16">
    <location>
        <position position="346"/>
    </location>
    <ligand>
        <name>Mg(2+)</name>
        <dbReference type="ChEBI" id="CHEBI:18420"/>
    </ligand>
</feature>
<evidence type="ECO:0000256" key="8">
    <source>
        <dbReference type="ARBA" id="ARBA00022960"/>
    </source>
</evidence>
<dbReference type="GO" id="GO:0000166">
    <property type="term" value="F:nucleotide binding"/>
    <property type="evidence" value="ECO:0007669"/>
    <property type="project" value="UniProtKB-KW"/>
</dbReference>
<feature type="binding site" evidence="16">
    <location>
        <position position="347"/>
    </location>
    <ligand>
        <name>substrate</name>
    </ligand>
</feature>
<feature type="binding site" evidence="15">
    <location>
        <begin position="10"/>
        <end position="11"/>
    </location>
    <ligand>
        <name>substrate</name>
    </ligand>
</feature>
<evidence type="ECO:0000256" key="7">
    <source>
        <dbReference type="ARBA" id="ARBA00022842"/>
    </source>
</evidence>
<dbReference type="PANTHER" id="PTHR21198:SF2">
    <property type="entry name" value="GLUTAMATE RACEMASE"/>
    <property type="match status" value="1"/>
</dbReference>
<dbReference type="Pfam" id="PF01725">
    <property type="entry name" value="Ham1p_like"/>
    <property type="match status" value="1"/>
</dbReference>
<evidence type="ECO:0000256" key="14">
    <source>
        <dbReference type="ARBA" id="ARBA00052017"/>
    </source>
</evidence>
<dbReference type="UniPathway" id="UPA00219"/>
<keyword evidence="19" id="KW-1185">Reference proteome</keyword>
<keyword evidence="12 15" id="KW-0961">Cell wall biogenesis/degradation</keyword>
<dbReference type="STRING" id="1291734.FD02_GL000390"/>
<keyword evidence="11 15" id="KW-0413">Isomerase</keyword>
<comment type="similarity">
    <text evidence="15">Belongs to the aspartate/glutamate racemases family.</text>
</comment>
<evidence type="ECO:0000256" key="15">
    <source>
        <dbReference type="HAMAP-Rule" id="MF_00258"/>
    </source>
</evidence>
<sequence length="480" mass="51364">MNTQPIGFIDSGVGGLTVVKEARRQLPNENIIFLGDQARLPYGPRPAAQVRAFTWQMVNFLLRQHIKMLVVACNTATGAALSDLKAKLSIPVVGVIVPGARAAIRATHTRHVGVIATVGTVRSDAYAQAMHQKATDIQVTSLAAPKLVPLVESNEMHSAVAKRVVAETLRPLQHTDIDTLVMGCTHYPLLKPLIQNVMGDDVTLIDSGVQTVSEVSMLLDYFGIAAAPGQTSNAQFYTTGAAKLFNVIASDWLGLAVAAKHVDITDEPQTVVPKLPTDTIVVASKNPGKVKEIAAMFATEGVTVKSLADYPELPDVAETGTTFEENARLKADGYARMLELPVLADDSGLMVDALGGQPGVFSARYAGAGHNDAANNAKLIAELAEVPDAKRTAKFVSTLVFAKPNQPERDLVVSGTVSGRIVGLPQGHDGFGYDPYFYVPALGKTLAELSPTEKNAISHRGAALRKLDQKWRAWYQEDES</sequence>
<dbReference type="NCBIfam" id="TIGR00067">
    <property type="entry name" value="glut_race"/>
    <property type="match status" value="1"/>
</dbReference>
<comment type="catalytic activity">
    <reaction evidence="14 16">
        <text>XTP + H2O = XMP + diphosphate + H(+)</text>
        <dbReference type="Rhea" id="RHEA:28610"/>
        <dbReference type="ChEBI" id="CHEBI:15377"/>
        <dbReference type="ChEBI" id="CHEBI:15378"/>
        <dbReference type="ChEBI" id="CHEBI:33019"/>
        <dbReference type="ChEBI" id="CHEBI:57464"/>
        <dbReference type="ChEBI" id="CHEBI:61314"/>
        <dbReference type="EC" id="3.6.1.66"/>
    </reaction>
</comment>
<dbReference type="InterPro" id="IPR020922">
    <property type="entry name" value="dITP/XTP_pyrophosphatase"/>
</dbReference>
<evidence type="ECO:0000256" key="1">
    <source>
        <dbReference type="ARBA" id="ARBA00001602"/>
    </source>
</evidence>
<comment type="caution">
    <text evidence="18">The sequence shown here is derived from an EMBL/GenBank/DDBJ whole genome shotgun (WGS) entry which is preliminary data.</text>
</comment>
<protein>
    <recommendedName>
        <fullName evidence="15 16">Multifunctional fusion protein</fullName>
    </recommendedName>
    <domain>
        <recommendedName>
            <fullName evidence="16">dITP/XTP pyrophosphatase</fullName>
            <ecNumber evidence="16">3.6.1.66</ecNumber>
        </recommendedName>
        <alternativeName>
            <fullName evidence="16">Non-canonical purine NTP pyrophosphatase</fullName>
        </alternativeName>
        <alternativeName>
            <fullName evidence="16">Non-standard purine NTP pyrophosphatase</fullName>
        </alternativeName>
        <alternativeName>
            <fullName evidence="16">Nucleoside-triphosphate diphosphatase</fullName>
        </alternativeName>
        <alternativeName>
            <fullName evidence="16">Nucleoside-triphosphate pyrophosphatase</fullName>
            <shortName evidence="16">NTPase</shortName>
        </alternativeName>
    </domain>
    <domain>
        <recommendedName>
            <fullName evidence="15">Glutamate racemase</fullName>
            <ecNumber evidence="15">5.1.1.3</ecNumber>
        </recommendedName>
    </domain>
</protein>
<keyword evidence="5 16" id="KW-0547">Nucleotide-binding</keyword>
<dbReference type="GO" id="GO:0046872">
    <property type="term" value="F:metal ion binding"/>
    <property type="evidence" value="ECO:0007669"/>
    <property type="project" value="UniProtKB-KW"/>
</dbReference>
<evidence type="ECO:0000256" key="12">
    <source>
        <dbReference type="ARBA" id="ARBA00023316"/>
    </source>
</evidence>
<dbReference type="SUPFAM" id="SSF53681">
    <property type="entry name" value="Aspartate/glutamate racemase"/>
    <property type="match status" value="2"/>
</dbReference>
<accession>A0A0R1JUD0</accession>
<dbReference type="EC" id="5.1.1.3" evidence="15"/>
<evidence type="ECO:0000256" key="9">
    <source>
        <dbReference type="ARBA" id="ARBA00022984"/>
    </source>
</evidence>
<feature type="binding site" evidence="15">
    <location>
        <begin position="74"/>
        <end position="75"/>
    </location>
    <ligand>
        <name>substrate</name>
    </ligand>
</feature>
<dbReference type="PROSITE" id="PS00924">
    <property type="entry name" value="ASP_GLU_RACEMASE_2"/>
    <property type="match status" value="1"/>
</dbReference>
<dbReference type="GO" id="GO:0042802">
    <property type="term" value="F:identical protein binding"/>
    <property type="evidence" value="ECO:0007669"/>
    <property type="project" value="UniProtKB-ARBA"/>
</dbReference>
<feature type="active site" description="Proton acceptor" evidence="16">
    <location>
        <position position="346"/>
    </location>
</feature>
<evidence type="ECO:0000256" key="5">
    <source>
        <dbReference type="ARBA" id="ARBA00022741"/>
    </source>
</evidence>
<dbReference type="GO" id="GO:0036222">
    <property type="term" value="F:XTP diphosphatase activity"/>
    <property type="evidence" value="ECO:0007669"/>
    <property type="project" value="UniProtKB-UniRule"/>
</dbReference>
<dbReference type="NCBIfam" id="NF011397">
    <property type="entry name" value="PRK14822.1"/>
    <property type="match status" value="1"/>
</dbReference>